<name>A0A2I1CW05_ASPC2</name>
<dbReference type="InterPro" id="IPR002347">
    <property type="entry name" value="SDR_fam"/>
</dbReference>
<feature type="domain" description="Ketoreductase" evidence="4">
    <location>
        <begin position="3"/>
        <end position="194"/>
    </location>
</feature>
<comment type="similarity">
    <text evidence="1">Belongs to the short-chain dehydrogenases/reductases (SDR) family.</text>
</comment>
<dbReference type="Pfam" id="PF13561">
    <property type="entry name" value="adh_short_C2"/>
    <property type="match status" value="1"/>
</dbReference>
<keyword evidence="6" id="KW-1185">Reference proteome</keyword>
<dbReference type="FunFam" id="3.40.50.720:FF:000084">
    <property type="entry name" value="Short-chain dehydrogenase reductase"/>
    <property type="match status" value="1"/>
</dbReference>
<dbReference type="VEuPathDB" id="FungiDB:P168DRAFT_284520"/>
<dbReference type="EMBL" id="MSFM01000011">
    <property type="protein sequence ID" value="PKY01813.1"/>
    <property type="molecule type" value="Genomic_DNA"/>
</dbReference>
<dbReference type="InterPro" id="IPR057326">
    <property type="entry name" value="KR_dom"/>
</dbReference>
<dbReference type="CDD" id="cd05233">
    <property type="entry name" value="SDR_c"/>
    <property type="match status" value="1"/>
</dbReference>
<comment type="caution">
    <text evidence="5">The sequence shown here is derived from an EMBL/GenBank/DDBJ whole genome shotgun (WGS) entry which is preliminary data.</text>
</comment>
<dbReference type="PRINTS" id="PR00081">
    <property type="entry name" value="GDHRDH"/>
</dbReference>
<evidence type="ECO:0000256" key="2">
    <source>
        <dbReference type="ARBA" id="ARBA00022857"/>
    </source>
</evidence>
<reference evidence="5" key="1">
    <citation type="submission" date="2016-12" db="EMBL/GenBank/DDBJ databases">
        <title>The genomes of Aspergillus section Nigri reveals drivers in fungal speciation.</title>
        <authorList>
            <consortium name="DOE Joint Genome Institute"/>
            <person name="Vesth T.C."/>
            <person name="Nybo J."/>
            <person name="Theobald S."/>
            <person name="Brandl J."/>
            <person name="Frisvad J.C."/>
            <person name="Nielsen K.F."/>
            <person name="Lyhne E.K."/>
            <person name="Kogle M.E."/>
            <person name="Kuo A."/>
            <person name="Riley R."/>
            <person name="Clum A."/>
            <person name="Nolan M."/>
            <person name="Lipzen A."/>
            <person name="Salamov A."/>
            <person name="Henrissat B."/>
            <person name="Wiebenga A."/>
            <person name="De vries R.P."/>
            <person name="Grigoriev I.V."/>
            <person name="Mortensen U.H."/>
            <person name="Andersen M.R."/>
            <person name="Baker S.E."/>
        </authorList>
    </citation>
    <scope>NUCLEOTIDE SEQUENCE</scope>
    <source>
        <strain evidence="5">IBT 28561</strain>
    </source>
</reference>
<dbReference type="RefSeq" id="XP_024690407.1">
    <property type="nucleotide sequence ID" value="XM_024836131.1"/>
</dbReference>
<evidence type="ECO:0000256" key="1">
    <source>
        <dbReference type="ARBA" id="ARBA00006484"/>
    </source>
</evidence>
<dbReference type="AlphaFoldDB" id="A0A2I1CW05"/>
<dbReference type="PRINTS" id="PR00080">
    <property type="entry name" value="SDRFAMILY"/>
</dbReference>
<dbReference type="GeneID" id="36543655"/>
<accession>A0A2I1CW05</accession>
<dbReference type="Gene3D" id="3.40.50.720">
    <property type="entry name" value="NAD(P)-binding Rossmann-like Domain"/>
    <property type="match status" value="1"/>
</dbReference>
<dbReference type="PANTHER" id="PTHR24321">
    <property type="entry name" value="DEHYDROGENASES, SHORT CHAIN"/>
    <property type="match status" value="1"/>
</dbReference>
<evidence type="ECO:0000256" key="3">
    <source>
        <dbReference type="ARBA" id="ARBA00023002"/>
    </source>
</evidence>
<dbReference type="InterPro" id="IPR036291">
    <property type="entry name" value="NAD(P)-bd_dom_sf"/>
</dbReference>
<evidence type="ECO:0000259" key="4">
    <source>
        <dbReference type="SMART" id="SM00822"/>
    </source>
</evidence>
<organism evidence="5 6">
    <name type="scientific">Aspergillus campestris (strain IBT 28561)</name>
    <dbReference type="NCBI Taxonomy" id="1392248"/>
    <lineage>
        <taxon>Eukaryota</taxon>
        <taxon>Fungi</taxon>
        <taxon>Dikarya</taxon>
        <taxon>Ascomycota</taxon>
        <taxon>Pezizomycotina</taxon>
        <taxon>Eurotiomycetes</taxon>
        <taxon>Eurotiomycetidae</taxon>
        <taxon>Eurotiales</taxon>
        <taxon>Aspergillaceae</taxon>
        <taxon>Aspergillus</taxon>
        <taxon>Aspergillus subgen. Circumdati</taxon>
    </lineage>
</organism>
<gene>
    <name evidence="5" type="ORF">P168DRAFT_284520</name>
</gene>
<sequence length="263" mass="27888">MIGVALITGAASGIGRATAETFVKEGCTKLVLADIDEEGFQTVADGLRALNPDVQVVTVKVDVSSETDVQHMVSTAVAKFGAIHYAVNNAGISSKPRVKTHELSTDAWDRVIALNLRGVWLCERAEIQQMLRQETTLVPRTGAPPQRGSIVNVSSIFGVLSHPTVGGYAAAKAGVLGISRTDAVAYGAEGIRVNSVLPGFIKTPLLEESIRQGSNYDDLIQTVPVRRWGTPQEVSEVIAFLAGEKASFINGSEVLVDGGYSKI</sequence>
<dbReference type="GO" id="GO:0016491">
    <property type="term" value="F:oxidoreductase activity"/>
    <property type="evidence" value="ECO:0007669"/>
    <property type="project" value="UniProtKB-KW"/>
</dbReference>
<dbReference type="SMART" id="SM00822">
    <property type="entry name" value="PKS_KR"/>
    <property type="match status" value="1"/>
</dbReference>
<proteinExistence type="inferred from homology"/>
<keyword evidence="3" id="KW-0560">Oxidoreductase</keyword>
<evidence type="ECO:0000313" key="5">
    <source>
        <dbReference type="EMBL" id="PKY01813.1"/>
    </source>
</evidence>
<dbReference type="Proteomes" id="UP000234254">
    <property type="component" value="Unassembled WGS sequence"/>
</dbReference>
<dbReference type="SUPFAM" id="SSF51735">
    <property type="entry name" value="NAD(P)-binding Rossmann-fold domains"/>
    <property type="match status" value="1"/>
</dbReference>
<dbReference type="OrthoDB" id="5840532at2759"/>
<keyword evidence="2" id="KW-0521">NADP</keyword>
<evidence type="ECO:0000313" key="6">
    <source>
        <dbReference type="Proteomes" id="UP000234254"/>
    </source>
</evidence>
<protein>
    <submittedName>
        <fullName evidence="5">Short chain dehydrogenase/ reductase</fullName>
    </submittedName>
</protein>
<dbReference type="PANTHER" id="PTHR24321:SF12">
    <property type="entry name" value="SHORT-CHAIN DEHYDROGENASE_REDUCTASE FAMILY, PUTATIVE (AFU_ORTHOLOGUE AFUA_5G14340)-RELATED"/>
    <property type="match status" value="1"/>
</dbReference>